<protein>
    <recommendedName>
        <fullName evidence="7">C3H1-type domain-containing protein</fullName>
    </recommendedName>
</protein>
<feature type="region of interest" description="Disordered" evidence="6">
    <location>
        <begin position="268"/>
        <end position="363"/>
    </location>
</feature>
<keyword evidence="1 5" id="KW-0479">Metal-binding</keyword>
<feature type="zinc finger region" description="C3H1-type" evidence="5">
    <location>
        <begin position="81"/>
        <end position="109"/>
    </location>
</feature>
<feature type="region of interest" description="Disordered" evidence="6">
    <location>
        <begin position="22"/>
        <end position="53"/>
    </location>
</feature>
<evidence type="ECO:0000259" key="7">
    <source>
        <dbReference type="PROSITE" id="PS50103"/>
    </source>
</evidence>
<feature type="domain" description="C3H1-type" evidence="7">
    <location>
        <begin position="119"/>
        <end position="147"/>
    </location>
</feature>
<reference evidence="8" key="2">
    <citation type="journal article" date="2023" name="Commun. Biol.">
        <title>Intrasexual cuticular hydrocarbon dimorphism in a wasp sheds light on hydrocarbon biosynthesis genes in Hymenoptera.</title>
        <authorList>
            <person name="Moris V.C."/>
            <person name="Podsiadlowski L."/>
            <person name="Martin S."/>
            <person name="Oeyen J.P."/>
            <person name="Donath A."/>
            <person name="Petersen M."/>
            <person name="Wilbrandt J."/>
            <person name="Misof B."/>
            <person name="Liedtke D."/>
            <person name="Thamm M."/>
            <person name="Scheiner R."/>
            <person name="Schmitt T."/>
            <person name="Niehuis O."/>
        </authorList>
    </citation>
    <scope>NUCLEOTIDE SEQUENCE</scope>
    <source>
        <strain evidence="8">GBR_01_08_01A</strain>
    </source>
</reference>
<dbReference type="SUPFAM" id="SSF90229">
    <property type="entry name" value="CCCH zinc finger"/>
    <property type="match status" value="2"/>
</dbReference>
<evidence type="ECO:0000256" key="2">
    <source>
        <dbReference type="ARBA" id="ARBA00022737"/>
    </source>
</evidence>
<dbReference type="FunFam" id="4.10.1000.10:FF:000002">
    <property type="entry name" value="Zinc finger protein 36, C3H1 type-like 1"/>
    <property type="match status" value="1"/>
</dbReference>
<feature type="compositionally biased region" description="Polar residues" evidence="6">
    <location>
        <begin position="303"/>
        <end position="313"/>
    </location>
</feature>
<name>A0AAD9VIM1_9HYME</name>
<feature type="compositionally biased region" description="Low complexity" evidence="6">
    <location>
        <begin position="30"/>
        <end position="41"/>
    </location>
</feature>
<gene>
    <name evidence="8" type="ORF">KPH14_008784</name>
</gene>
<evidence type="ECO:0000256" key="3">
    <source>
        <dbReference type="ARBA" id="ARBA00022771"/>
    </source>
</evidence>
<evidence type="ECO:0000313" key="9">
    <source>
        <dbReference type="Proteomes" id="UP001258017"/>
    </source>
</evidence>
<dbReference type="AlphaFoldDB" id="A0AAD9VIM1"/>
<dbReference type="EMBL" id="JAIFRP010004521">
    <property type="protein sequence ID" value="KAK2575042.1"/>
    <property type="molecule type" value="Genomic_DNA"/>
</dbReference>
<feature type="region of interest" description="Disordered" evidence="6">
    <location>
        <begin position="385"/>
        <end position="415"/>
    </location>
</feature>
<feature type="zinc finger region" description="C3H1-type" evidence="5">
    <location>
        <begin position="119"/>
        <end position="147"/>
    </location>
</feature>
<evidence type="ECO:0000256" key="6">
    <source>
        <dbReference type="SAM" id="MobiDB-lite"/>
    </source>
</evidence>
<keyword evidence="3 5" id="KW-0863">Zinc-finger</keyword>
<keyword evidence="4 5" id="KW-0862">Zinc</keyword>
<dbReference type="GO" id="GO:0003729">
    <property type="term" value="F:mRNA binding"/>
    <property type="evidence" value="ECO:0007669"/>
    <property type="project" value="InterPro"/>
</dbReference>
<accession>A0AAD9VIM1</accession>
<dbReference type="Proteomes" id="UP001258017">
    <property type="component" value="Unassembled WGS sequence"/>
</dbReference>
<evidence type="ECO:0000313" key="8">
    <source>
        <dbReference type="EMBL" id="KAK2575042.1"/>
    </source>
</evidence>
<keyword evidence="2" id="KW-0677">Repeat</keyword>
<dbReference type="Pfam" id="PF00642">
    <property type="entry name" value="zf-CCCH"/>
    <property type="match status" value="2"/>
</dbReference>
<feature type="domain" description="C3H1-type" evidence="7">
    <location>
        <begin position="81"/>
        <end position="109"/>
    </location>
</feature>
<feature type="compositionally biased region" description="Polar residues" evidence="6">
    <location>
        <begin position="350"/>
        <end position="363"/>
    </location>
</feature>
<sequence length="437" mass="46382">MSTAVMSTPMFECNEPLFKNASSTKAKDASTTNGNSVSTTGSGNGTNGGHAPLRRSYTSLVTTLIEQHRKLDRSVSEPTSRYKTELCRPFEESGACKYGDKCQFAHGYSELRNLARHPKYKTELCRTFHTIGFCPYGPRCHFIHNFEEARIHNQKVSAQLGSSQPNIMGLNPLLAVAAGANAPSNSNVAASTTTANLSVGLLEQIAAASPQVAAVAAAAAAANSPPNLMRTNSLSLAATTAANAAAAAAAAAAAFTPPPLLRTNSLSLATSHHHHHQQQQQQQQQQHHPHHHHHAHHHHQQHRQNGPTGSSVIGATRPKPLNLSPTFSLGSTADSVSPSSSLSQSPTNSMASFFSDDSTQQGVATNMPTTPFSFGQDFGLLATRQTPSPRANGVCSPLGSDELTPRTPSPLSPNAESRLPVFNRISSTLVDFDSLKL</sequence>
<evidence type="ECO:0000256" key="4">
    <source>
        <dbReference type="ARBA" id="ARBA00022833"/>
    </source>
</evidence>
<dbReference type="InterPro" id="IPR036855">
    <property type="entry name" value="Znf_CCCH_sf"/>
</dbReference>
<comment type="caution">
    <text evidence="8">The sequence shown here is derived from an EMBL/GenBank/DDBJ whole genome shotgun (WGS) entry which is preliminary data.</text>
</comment>
<proteinExistence type="predicted"/>
<reference evidence="8" key="1">
    <citation type="submission" date="2021-08" db="EMBL/GenBank/DDBJ databases">
        <authorList>
            <person name="Misof B."/>
            <person name="Oliver O."/>
            <person name="Podsiadlowski L."/>
            <person name="Donath A."/>
            <person name="Peters R."/>
            <person name="Mayer C."/>
            <person name="Rust J."/>
            <person name="Gunkel S."/>
            <person name="Lesny P."/>
            <person name="Martin S."/>
            <person name="Oeyen J.P."/>
            <person name="Petersen M."/>
            <person name="Panagiotis P."/>
            <person name="Wilbrandt J."/>
            <person name="Tanja T."/>
        </authorList>
    </citation>
    <scope>NUCLEOTIDE SEQUENCE</scope>
    <source>
        <strain evidence="8">GBR_01_08_01A</strain>
        <tissue evidence="8">Thorax + abdomen</tissue>
    </source>
</reference>
<dbReference type="FunFam" id="4.10.1000.10:FF:000001">
    <property type="entry name" value="zinc finger CCCH domain-containing protein 15-like"/>
    <property type="match status" value="1"/>
</dbReference>
<dbReference type="InterPro" id="IPR000571">
    <property type="entry name" value="Znf_CCCH"/>
</dbReference>
<keyword evidence="9" id="KW-1185">Reference proteome</keyword>
<organism evidence="8 9">
    <name type="scientific">Odynerus spinipes</name>
    <dbReference type="NCBI Taxonomy" id="1348599"/>
    <lineage>
        <taxon>Eukaryota</taxon>
        <taxon>Metazoa</taxon>
        <taxon>Ecdysozoa</taxon>
        <taxon>Arthropoda</taxon>
        <taxon>Hexapoda</taxon>
        <taxon>Insecta</taxon>
        <taxon>Pterygota</taxon>
        <taxon>Neoptera</taxon>
        <taxon>Endopterygota</taxon>
        <taxon>Hymenoptera</taxon>
        <taxon>Apocrita</taxon>
        <taxon>Aculeata</taxon>
        <taxon>Vespoidea</taxon>
        <taxon>Vespidae</taxon>
        <taxon>Eumeninae</taxon>
        <taxon>Odynerus</taxon>
    </lineage>
</organism>
<feature type="compositionally biased region" description="Low complexity" evidence="6">
    <location>
        <begin position="331"/>
        <end position="349"/>
    </location>
</feature>
<dbReference type="Gene3D" id="4.10.1000.10">
    <property type="entry name" value="Zinc finger, CCCH-type"/>
    <property type="match status" value="2"/>
</dbReference>
<dbReference type="SMART" id="SM00356">
    <property type="entry name" value="ZnF_C3H1"/>
    <property type="match status" value="2"/>
</dbReference>
<dbReference type="InterPro" id="IPR045877">
    <property type="entry name" value="ZFP36-like"/>
</dbReference>
<dbReference type="PANTHER" id="PTHR12547">
    <property type="entry name" value="CCCH ZINC FINGER/TIS11-RELATED"/>
    <property type="match status" value="1"/>
</dbReference>
<dbReference type="PANTHER" id="PTHR12547:SF18">
    <property type="entry name" value="PROTEIN TIS11"/>
    <property type="match status" value="1"/>
</dbReference>
<evidence type="ECO:0000256" key="5">
    <source>
        <dbReference type="PROSITE-ProRule" id="PRU00723"/>
    </source>
</evidence>
<dbReference type="PROSITE" id="PS50103">
    <property type="entry name" value="ZF_C3H1"/>
    <property type="match status" value="2"/>
</dbReference>
<dbReference type="GO" id="GO:0008270">
    <property type="term" value="F:zinc ion binding"/>
    <property type="evidence" value="ECO:0007669"/>
    <property type="project" value="UniProtKB-KW"/>
</dbReference>
<feature type="compositionally biased region" description="Basic residues" evidence="6">
    <location>
        <begin position="287"/>
        <end position="302"/>
    </location>
</feature>
<evidence type="ECO:0000256" key="1">
    <source>
        <dbReference type="ARBA" id="ARBA00022723"/>
    </source>
</evidence>